<evidence type="ECO:0000313" key="3">
    <source>
        <dbReference type="EMBL" id="OHS96562.1"/>
    </source>
</evidence>
<evidence type="ECO:0000256" key="1">
    <source>
        <dbReference type="SAM" id="MobiDB-lite"/>
    </source>
</evidence>
<dbReference type="InterPro" id="IPR035423">
    <property type="entry name" value="M60-like_N"/>
</dbReference>
<gene>
    <name evidence="3" type="ORF">TRFO_37270</name>
</gene>
<dbReference type="GeneID" id="94846031"/>
<accession>A0A1J4JBJ1</accession>
<dbReference type="InterPro" id="IPR051244">
    <property type="entry name" value="TCAF"/>
</dbReference>
<dbReference type="SMART" id="SM01276">
    <property type="entry name" value="M60-like"/>
    <property type="match status" value="1"/>
</dbReference>
<dbReference type="OrthoDB" id="10260387at2759"/>
<feature type="compositionally biased region" description="Polar residues" evidence="1">
    <location>
        <begin position="1"/>
        <end position="12"/>
    </location>
</feature>
<dbReference type="AlphaFoldDB" id="A0A1J4JBJ1"/>
<dbReference type="Proteomes" id="UP000179807">
    <property type="component" value="Unassembled WGS sequence"/>
</dbReference>
<comment type="caution">
    <text evidence="3">The sequence shown here is derived from an EMBL/GenBank/DDBJ whole genome shotgun (WGS) entry which is preliminary data.</text>
</comment>
<evidence type="ECO:0000259" key="2">
    <source>
        <dbReference type="PROSITE" id="PS51723"/>
    </source>
</evidence>
<keyword evidence="4" id="KW-1185">Reference proteome</keyword>
<evidence type="ECO:0000313" key="4">
    <source>
        <dbReference type="Proteomes" id="UP000179807"/>
    </source>
</evidence>
<dbReference type="PROSITE" id="PS51723">
    <property type="entry name" value="PEPTIDASE_M60"/>
    <property type="match status" value="1"/>
</dbReference>
<protein>
    <recommendedName>
        <fullName evidence="2">Peptidase M60 domain-containing protein</fullName>
    </recommendedName>
</protein>
<feature type="domain" description="Peptidase M60" evidence="2">
    <location>
        <begin position="385"/>
        <end position="694"/>
    </location>
</feature>
<dbReference type="PANTHER" id="PTHR15730:SF5">
    <property type="entry name" value="SI:CH211-210B2.2-RELATED"/>
    <property type="match status" value="1"/>
</dbReference>
<dbReference type="RefSeq" id="XP_068349699.1">
    <property type="nucleotide sequence ID" value="XM_068511327.1"/>
</dbReference>
<organism evidence="3 4">
    <name type="scientific">Tritrichomonas foetus</name>
    <dbReference type="NCBI Taxonomy" id="1144522"/>
    <lineage>
        <taxon>Eukaryota</taxon>
        <taxon>Metamonada</taxon>
        <taxon>Parabasalia</taxon>
        <taxon>Tritrichomonadida</taxon>
        <taxon>Tritrichomonadidae</taxon>
        <taxon>Tritrichomonas</taxon>
    </lineage>
</organism>
<dbReference type="Pfam" id="PF17291">
    <property type="entry name" value="M60-like_N"/>
    <property type="match status" value="1"/>
</dbReference>
<sequence length="727" mass="82133">MGCGSSTPSNKYRQVKPENNDQKDKKDELHKNGPNISLIQCFDIIVKNVKTIAAPSNMMPIVCLAKETFPVVTSFLHLEDSTPTEIQLPIVAGSLSANGRVVCFSQLQFLLPKCIRVGDTSALISNAINWISGGQNTMTPILALGFDKATQQAVVRSFQDLGFFVENGNFRSNFNTYKAIVIPSNIDISEPEEFQRLFEYVNKQGGGLAVFYNHSDYGALAMPINKLLWKFNISFTYCLLNEELDSSDNIQVPQSYTYVRDSNFLPLLARFKAIVKQSHVDTSSLDDLVTTLRYYIMVCDEGHADQLEDICQYAWEFLNRTNYHSENGICPEITHGIVVVLLLDIYTKLPQDQVKPIPEHEIFPGKTGENVKIEDFSLTINLQNETWISTGLWLPAGMVANVECSEAMPDVHVQIGSHHESLLTKPGPWKRWPSTVSVYPLTEKSTSVVTAFGGIVYIAVNIMAEQEPCEISMNFKGFCKHPQFNVNSPEIWEETKDIDVPWGELVTESVIFTLPTSDLRRINNFDKINQVFKIIVDGIANYMSFNPERPYRVVFDIELPEDCPSCGYPLVFTVEEIPGILESFEKPSPQLFTVVTLMTIVSLREDCFDQITETAIATVATSVIFQELYPGYDPLEFGGISLPTLFHELWEIHSRFDSNLIPQTLQKFQDAEYQVSDVPEDMWIAFVREMCRIGKRDFTKLLERSRPIPLNISISLQGLPPYQYIGC</sequence>
<name>A0A1J4JBJ1_9EUKA</name>
<dbReference type="InterPro" id="IPR031161">
    <property type="entry name" value="Peptidase_M60_dom"/>
</dbReference>
<dbReference type="VEuPathDB" id="TrichDB:TRFO_37270"/>
<dbReference type="PANTHER" id="PTHR15730">
    <property type="entry name" value="EXPERIMENTAL AUTOIMMUNE PROSTATITIS ANTIGEN 2-RELATED"/>
    <property type="match status" value="1"/>
</dbReference>
<dbReference type="EMBL" id="MLAK01001169">
    <property type="protein sequence ID" value="OHS96562.1"/>
    <property type="molecule type" value="Genomic_DNA"/>
</dbReference>
<reference evidence="3" key="1">
    <citation type="submission" date="2016-10" db="EMBL/GenBank/DDBJ databases">
        <authorList>
            <person name="Benchimol M."/>
            <person name="Almeida L.G."/>
            <person name="Vasconcelos A.T."/>
            <person name="Perreira-Neves A."/>
            <person name="Rosa I.A."/>
            <person name="Tasca T."/>
            <person name="Bogo M.R."/>
            <person name="de Souza W."/>
        </authorList>
    </citation>
    <scope>NUCLEOTIDE SEQUENCE [LARGE SCALE GENOMIC DNA]</scope>
    <source>
        <strain evidence="3">K</strain>
    </source>
</reference>
<proteinExistence type="predicted"/>
<dbReference type="Gene3D" id="2.60.120.1250">
    <property type="entry name" value="Peptidase M60, enhancin-like domain 1"/>
    <property type="match status" value="1"/>
</dbReference>
<feature type="compositionally biased region" description="Basic and acidic residues" evidence="1">
    <location>
        <begin position="15"/>
        <end position="31"/>
    </location>
</feature>
<feature type="region of interest" description="Disordered" evidence="1">
    <location>
        <begin position="1"/>
        <end position="31"/>
    </location>
</feature>